<keyword evidence="10" id="KW-0496">Mitochondrion</keyword>
<dbReference type="AlphaFoldDB" id="A0A9P5Y567"/>
<comment type="catalytic activity">
    <reaction evidence="12">
        <text>O-acetyl-L-serine + hydrogen sulfide = L-cysteine + acetate</text>
        <dbReference type="Rhea" id="RHEA:14829"/>
        <dbReference type="ChEBI" id="CHEBI:29919"/>
        <dbReference type="ChEBI" id="CHEBI:30089"/>
        <dbReference type="ChEBI" id="CHEBI:35235"/>
        <dbReference type="ChEBI" id="CHEBI:58340"/>
        <dbReference type="EC" id="2.5.1.47"/>
    </reaction>
</comment>
<dbReference type="InterPro" id="IPR001926">
    <property type="entry name" value="TrpB-like_PALP"/>
</dbReference>
<keyword evidence="7" id="KW-1000">Mitochondrion outer membrane</keyword>
<evidence type="ECO:0000256" key="7">
    <source>
        <dbReference type="ARBA" id="ARBA00022787"/>
    </source>
</evidence>
<evidence type="ECO:0000313" key="18">
    <source>
        <dbReference type="Proteomes" id="UP000807353"/>
    </source>
</evidence>
<evidence type="ECO:0000256" key="14">
    <source>
        <dbReference type="SAM" id="MobiDB-lite"/>
    </source>
</evidence>
<feature type="region of interest" description="Disordered" evidence="14">
    <location>
        <begin position="208"/>
        <end position="228"/>
    </location>
</feature>
<evidence type="ECO:0000256" key="1">
    <source>
        <dbReference type="ARBA" id="ARBA00001933"/>
    </source>
</evidence>
<dbReference type="EC" id="2.5.1.47" evidence="4"/>
<evidence type="ECO:0000256" key="9">
    <source>
        <dbReference type="ARBA" id="ARBA00022989"/>
    </source>
</evidence>
<proteinExistence type="inferred from homology"/>
<evidence type="ECO:0000256" key="5">
    <source>
        <dbReference type="ARBA" id="ARBA00022679"/>
    </source>
</evidence>
<dbReference type="CDD" id="cd01561">
    <property type="entry name" value="CBS_like"/>
    <property type="match status" value="1"/>
</dbReference>
<evidence type="ECO:0000259" key="16">
    <source>
        <dbReference type="Pfam" id="PF00291"/>
    </source>
</evidence>
<evidence type="ECO:0000256" key="2">
    <source>
        <dbReference type="ARBA" id="ARBA00004572"/>
    </source>
</evidence>
<protein>
    <recommendedName>
        <fullName evidence="4">cysteine synthase</fullName>
        <ecNumber evidence="4">2.5.1.47</ecNumber>
    </recommendedName>
    <alternativeName>
        <fullName evidence="13">Cysteine synthase-like protein</fullName>
    </alternativeName>
</protein>
<keyword evidence="18" id="KW-1185">Reference proteome</keyword>
<dbReference type="Pfam" id="PF00291">
    <property type="entry name" value="PALP"/>
    <property type="match status" value="2"/>
</dbReference>
<accession>A0A9P5Y567</accession>
<dbReference type="OrthoDB" id="10259545at2759"/>
<organism evidence="17 18">
    <name type="scientific">Collybia nuda</name>
    <dbReference type="NCBI Taxonomy" id="64659"/>
    <lineage>
        <taxon>Eukaryota</taxon>
        <taxon>Fungi</taxon>
        <taxon>Dikarya</taxon>
        <taxon>Basidiomycota</taxon>
        <taxon>Agaricomycotina</taxon>
        <taxon>Agaricomycetes</taxon>
        <taxon>Agaricomycetidae</taxon>
        <taxon>Agaricales</taxon>
        <taxon>Tricholomatineae</taxon>
        <taxon>Clitocybaceae</taxon>
        <taxon>Collybia</taxon>
    </lineage>
</organism>
<sequence length="489" mass="54319">MIWFPLKIPSWIRWPSPSTTRHVFYGVLIGFSLSLTSTSFTLYIQSRRRRQRRFAAKFEQRPIELRSDEIVSGVTGLIGNTPLVRINSLSDALGVEILGKAEFLNPGGSVKDRVALRMIDDAERLGLLRPYTGSRIFEGTVGSTGISIATIARARGYDCTIIMPDDVAEEKVKALKALGADVERVRPASIVDKKQYVNLARQRAAKFGRLDSTDKSSPNSKKKRPNIIESNSASVLVTTTASRVEFDMEDPHSKDEYLSKPRGYFADQFENRSNYEAHYNGTGPEIWRQTNGRLDAFVSGAGTGGTIAGIGQYIKSKNENVVIVLSDPEGSGLYNKVKHGVMFDRKETEGTKRRHQVDTVVEGIGINRLTNNIDLALPIIDDAFRITDAEAVSMSRYLVKNDGLFLGSSSACNLVACVKLVRRMGWAEGQKVVTILCDSGSRHYSKPLLPRFTLMSALRNDEYLRKAHIPMDPQIVEDLLLPLPPLEPL</sequence>
<dbReference type="Proteomes" id="UP000807353">
    <property type="component" value="Unassembled WGS sequence"/>
</dbReference>
<keyword evidence="8" id="KW-0663">Pyridoxal phosphate</keyword>
<evidence type="ECO:0000256" key="10">
    <source>
        <dbReference type="ARBA" id="ARBA00023128"/>
    </source>
</evidence>
<dbReference type="Gene3D" id="3.40.50.1100">
    <property type="match status" value="3"/>
</dbReference>
<dbReference type="PANTHER" id="PTHR10314">
    <property type="entry name" value="CYSTATHIONINE BETA-SYNTHASE"/>
    <property type="match status" value="1"/>
</dbReference>
<comment type="cofactor">
    <cofactor evidence="1">
        <name>pyridoxal 5'-phosphate</name>
        <dbReference type="ChEBI" id="CHEBI:597326"/>
    </cofactor>
</comment>
<evidence type="ECO:0000256" key="15">
    <source>
        <dbReference type="SAM" id="Phobius"/>
    </source>
</evidence>
<gene>
    <name evidence="17" type="ORF">BDZ94DRAFT_1309705</name>
</gene>
<dbReference type="GO" id="GO:0006535">
    <property type="term" value="P:cysteine biosynthetic process from serine"/>
    <property type="evidence" value="ECO:0007669"/>
    <property type="project" value="InterPro"/>
</dbReference>
<evidence type="ECO:0000313" key="17">
    <source>
        <dbReference type="EMBL" id="KAF9462450.1"/>
    </source>
</evidence>
<keyword evidence="11 15" id="KW-0472">Membrane</keyword>
<dbReference type="GO" id="GO:0004124">
    <property type="term" value="F:cysteine synthase activity"/>
    <property type="evidence" value="ECO:0007669"/>
    <property type="project" value="UniProtKB-EC"/>
</dbReference>
<feature type="transmembrane region" description="Helical" evidence="15">
    <location>
        <begin position="23"/>
        <end position="44"/>
    </location>
</feature>
<evidence type="ECO:0000256" key="6">
    <source>
        <dbReference type="ARBA" id="ARBA00022692"/>
    </source>
</evidence>
<dbReference type="FunFam" id="3.40.50.1100:FF:000096">
    <property type="entry name" value="Related to cysteine synthase"/>
    <property type="match status" value="1"/>
</dbReference>
<evidence type="ECO:0000256" key="13">
    <source>
        <dbReference type="ARBA" id="ARBA00078545"/>
    </source>
</evidence>
<comment type="caution">
    <text evidence="17">The sequence shown here is derived from an EMBL/GenBank/DDBJ whole genome shotgun (WGS) entry which is preliminary data.</text>
</comment>
<comment type="similarity">
    <text evidence="3">Belongs to the cysteine synthase/cystathionine beta-synthase family.</text>
</comment>
<keyword evidence="5" id="KW-0808">Transferase</keyword>
<evidence type="ECO:0000256" key="11">
    <source>
        <dbReference type="ARBA" id="ARBA00023136"/>
    </source>
</evidence>
<feature type="domain" description="Tryptophan synthase beta chain-like PALP" evidence="16">
    <location>
        <begin position="246"/>
        <end position="438"/>
    </location>
</feature>
<keyword evidence="9 15" id="KW-1133">Transmembrane helix</keyword>
<dbReference type="FunFam" id="3.40.50.1100:FF:000049">
    <property type="entry name" value="Cysteine synthase, putative"/>
    <property type="match status" value="1"/>
</dbReference>
<evidence type="ECO:0000256" key="8">
    <source>
        <dbReference type="ARBA" id="ARBA00022898"/>
    </source>
</evidence>
<dbReference type="InterPro" id="IPR036052">
    <property type="entry name" value="TrpB-like_PALP_sf"/>
</dbReference>
<comment type="subcellular location">
    <subcellularLocation>
        <location evidence="2">Mitochondrion outer membrane</location>
        <topology evidence="2">Single-pass membrane protein</topology>
    </subcellularLocation>
</comment>
<dbReference type="InterPro" id="IPR050214">
    <property type="entry name" value="Cys_Synth/Cystath_Beta-Synth"/>
</dbReference>
<name>A0A9P5Y567_9AGAR</name>
<evidence type="ECO:0000256" key="4">
    <source>
        <dbReference type="ARBA" id="ARBA00012681"/>
    </source>
</evidence>
<keyword evidence="6 15" id="KW-0812">Transmembrane</keyword>
<dbReference type="GO" id="GO:0005741">
    <property type="term" value="C:mitochondrial outer membrane"/>
    <property type="evidence" value="ECO:0007669"/>
    <property type="project" value="UniProtKB-SubCell"/>
</dbReference>
<feature type="domain" description="Tryptophan synthase beta chain-like PALP" evidence="16">
    <location>
        <begin position="74"/>
        <end position="202"/>
    </location>
</feature>
<evidence type="ECO:0000256" key="3">
    <source>
        <dbReference type="ARBA" id="ARBA00007103"/>
    </source>
</evidence>
<reference evidence="17" key="1">
    <citation type="submission" date="2020-11" db="EMBL/GenBank/DDBJ databases">
        <authorList>
            <consortium name="DOE Joint Genome Institute"/>
            <person name="Ahrendt S."/>
            <person name="Riley R."/>
            <person name="Andreopoulos W."/>
            <person name="Labutti K."/>
            <person name="Pangilinan J."/>
            <person name="Ruiz-Duenas F.J."/>
            <person name="Barrasa J.M."/>
            <person name="Sanchez-Garcia M."/>
            <person name="Camarero S."/>
            <person name="Miyauchi S."/>
            <person name="Serrano A."/>
            <person name="Linde D."/>
            <person name="Babiker R."/>
            <person name="Drula E."/>
            <person name="Ayuso-Fernandez I."/>
            <person name="Pacheco R."/>
            <person name="Padilla G."/>
            <person name="Ferreira P."/>
            <person name="Barriuso J."/>
            <person name="Kellner H."/>
            <person name="Castanera R."/>
            <person name="Alfaro M."/>
            <person name="Ramirez L."/>
            <person name="Pisabarro A.G."/>
            <person name="Kuo A."/>
            <person name="Tritt A."/>
            <person name="Lipzen A."/>
            <person name="He G."/>
            <person name="Yan M."/>
            <person name="Ng V."/>
            <person name="Cullen D."/>
            <person name="Martin F."/>
            <person name="Rosso M.-N."/>
            <person name="Henrissat B."/>
            <person name="Hibbett D."/>
            <person name="Martinez A.T."/>
            <person name="Grigoriev I.V."/>
        </authorList>
    </citation>
    <scope>NUCLEOTIDE SEQUENCE</scope>
    <source>
        <strain evidence="17">CBS 247.69</strain>
    </source>
</reference>
<dbReference type="InterPro" id="IPR001216">
    <property type="entry name" value="P-phosphate_BS"/>
</dbReference>
<dbReference type="EMBL" id="MU150272">
    <property type="protein sequence ID" value="KAF9462450.1"/>
    <property type="molecule type" value="Genomic_DNA"/>
</dbReference>
<dbReference type="PROSITE" id="PS00901">
    <property type="entry name" value="CYS_SYNTHASE"/>
    <property type="match status" value="1"/>
</dbReference>
<dbReference type="SUPFAM" id="SSF53686">
    <property type="entry name" value="Tryptophan synthase beta subunit-like PLP-dependent enzymes"/>
    <property type="match status" value="1"/>
</dbReference>
<evidence type="ECO:0000256" key="12">
    <source>
        <dbReference type="ARBA" id="ARBA00047931"/>
    </source>
</evidence>